<dbReference type="PANTHER" id="PTHR11895:SF7">
    <property type="entry name" value="GLUTAMYL-TRNA(GLN) AMIDOTRANSFERASE SUBUNIT A, MITOCHONDRIAL"/>
    <property type="match status" value="1"/>
</dbReference>
<dbReference type="Pfam" id="PF01425">
    <property type="entry name" value="Amidase"/>
    <property type="match status" value="1"/>
</dbReference>
<sequence>MTDLTLAELAAAVRAREVSPVELAEEYLARIDRGNDRIGAYLAVDHEGALATAREAEALVRSGVRDLPMLCGVPVSVKDTCLVKGLRYTAGSKVFADRVAEVDAAVVTQLRRAGMVVLGKTNAAEFGCSSYTETAFGAARNPHDLTRTAGGSSGGAAASVAAGLAPAAHGSDGGGSVRIPAACCGLVGIKPTRGRVSPAPGPDSAGLATAGPIARTVADAALLLDAMSTARPGDTHQLPPVPAGHFANSAERDPGRLRIGVIRGSASDDPWCRRACEDTVALLADLGHDVAYAAPTDPDDYREEFAVVWALLACSVPVPAEREQDLLPLTRWLREKARGYDVVAFMSALVSMQATARRIASRYDRFDVVLSSATAALPPLVGGLVDDDPAQTFENMLEFHPLTPLANITGQPSLTVPALRTPGGLPAGVLLTGRYGAETTLISVAAQLERAKR</sequence>
<comment type="caution">
    <text evidence="3">The sequence shown here is derived from an EMBL/GenBank/DDBJ whole genome shotgun (WGS) entry which is preliminary data.</text>
</comment>
<dbReference type="Proteomes" id="UP001595764">
    <property type="component" value="Unassembled WGS sequence"/>
</dbReference>
<dbReference type="EMBL" id="JBHRWI010000003">
    <property type="protein sequence ID" value="MFC3508874.1"/>
    <property type="molecule type" value="Genomic_DNA"/>
</dbReference>
<dbReference type="InterPro" id="IPR020556">
    <property type="entry name" value="Amidase_CS"/>
</dbReference>
<dbReference type="RefSeq" id="WP_377868926.1">
    <property type="nucleotide sequence ID" value="NZ_JBHMAY010000010.1"/>
</dbReference>
<evidence type="ECO:0000259" key="2">
    <source>
        <dbReference type="Pfam" id="PF01425"/>
    </source>
</evidence>
<dbReference type="PANTHER" id="PTHR11895">
    <property type="entry name" value="TRANSAMIDASE"/>
    <property type="match status" value="1"/>
</dbReference>
<dbReference type="PROSITE" id="PS00571">
    <property type="entry name" value="AMIDASES"/>
    <property type="match status" value="1"/>
</dbReference>
<dbReference type="Gene3D" id="3.90.1300.10">
    <property type="entry name" value="Amidase signature (AS) domain"/>
    <property type="match status" value="1"/>
</dbReference>
<evidence type="ECO:0000313" key="3">
    <source>
        <dbReference type="EMBL" id="MFC3508874.1"/>
    </source>
</evidence>
<dbReference type="InterPro" id="IPR000120">
    <property type="entry name" value="Amidase"/>
</dbReference>
<evidence type="ECO:0000256" key="1">
    <source>
        <dbReference type="ARBA" id="ARBA00009199"/>
    </source>
</evidence>
<keyword evidence="4" id="KW-1185">Reference proteome</keyword>
<protein>
    <submittedName>
        <fullName evidence="3">Amidase</fullName>
    </submittedName>
</protein>
<dbReference type="InterPro" id="IPR023631">
    <property type="entry name" value="Amidase_dom"/>
</dbReference>
<dbReference type="SUPFAM" id="SSF75304">
    <property type="entry name" value="Amidase signature (AS) enzymes"/>
    <property type="match status" value="1"/>
</dbReference>
<gene>
    <name evidence="3" type="ORF">ACFORO_01745</name>
</gene>
<name>A0ABV7Q9T5_9PSEU</name>
<reference evidence="4" key="1">
    <citation type="journal article" date="2019" name="Int. J. Syst. Evol. Microbiol.">
        <title>The Global Catalogue of Microorganisms (GCM) 10K type strain sequencing project: providing services to taxonomists for standard genome sequencing and annotation.</title>
        <authorList>
            <consortium name="The Broad Institute Genomics Platform"/>
            <consortium name="The Broad Institute Genome Sequencing Center for Infectious Disease"/>
            <person name="Wu L."/>
            <person name="Ma J."/>
        </authorList>
    </citation>
    <scope>NUCLEOTIDE SEQUENCE [LARGE SCALE GENOMIC DNA]</scope>
    <source>
        <strain evidence="4">CGMCC 4.7682</strain>
    </source>
</reference>
<comment type="similarity">
    <text evidence="1">Belongs to the amidase family.</text>
</comment>
<feature type="domain" description="Amidase" evidence="2">
    <location>
        <begin position="22"/>
        <end position="441"/>
    </location>
</feature>
<dbReference type="InterPro" id="IPR036928">
    <property type="entry name" value="AS_sf"/>
</dbReference>
<accession>A0ABV7Q9T5</accession>
<proteinExistence type="inferred from homology"/>
<evidence type="ECO:0000313" key="4">
    <source>
        <dbReference type="Proteomes" id="UP001595764"/>
    </source>
</evidence>
<organism evidence="3 4">
    <name type="scientific">Amycolatopsis halotolerans</name>
    <dbReference type="NCBI Taxonomy" id="330083"/>
    <lineage>
        <taxon>Bacteria</taxon>
        <taxon>Bacillati</taxon>
        <taxon>Actinomycetota</taxon>
        <taxon>Actinomycetes</taxon>
        <taxon>Pseudonocardiales</taxon>
        <taxon>Pseudonocardiaceae</taxon>
        <taxon>Amycolatopsis</taxon>
    </lineage>
</organism>